<dbReference type="AlphaFoldDB" id="Q8DTI8"/>
<dbReference type="OrthoDB" id="342869at2"/>
<proteinExistence type="predicted"/>
<dbReference type="EMBL" id="AE014133">
    <property type="protein sequence ID" value="AAN59023.1"/>
    <property type="molecule type" value="Genomic_DNA"/>
</dbReference>
<dbReference type="HOGENOM" id="CLU_2036757_0_0_9"/>
<sequence length="122" mass="14473">MMPREVFDKAFKIAAVKLILEEGQSVKMVSSTLEFIQKSFISLDSRRRKIWRKSVLRTGERSSSCPKRKPSSRQIENEALKEIIKTIFYEHKERYRRGIRVNRKRIARLFHELCLYAKGSLL</sequence>
<protein>
    <submittedName>
        <fullName evidence="1">Transposase</fullName>
    </submittedName>
</protein>
<dbReference type="STRING" id="210007.SMU_1351"/>
<keyword evidence="2" id="KW-1185">Reference proteome</keyword>
<evidence type="ECO:0000313" key="1">
    <source>
        <dbReference type="EMBL" id="AAN59023.1"/>
    </source>
</evidence>
<dbReference type="KEGG" id="smu:SMU_1351"/>
<evidence type="ECO:0000313" key="2">
    <source>
        <dbReference type="Proteomes" id="UP000002512"/>
    </source>
</evidence>
<accession>Q8DTI8</accession>
<gene>
    <name evidence="1" type="ordered locus">SMU_1351</name>
</gene>
<dbReference type="Proteomes" id="UP000002512">
    <property type="component" value="Chromosome"/>
</dbReference>
<organism evidence="1 2">
    <name type="scientific">Streptococcus mutans serotype c (strain ATCC 700610 / UA159)</name>
    <dbReference type="NCBI Taxonomy" id="210007"/>
    <lineage>
        <taxon>Bacteria</taxon>
        <taxon>Bacillati</taxon>
        <taxon>Bacillota</taxon>
        <taxon>Bacilli</taxon>
        <taxon>Lactobacillales</taxon>
        <taxon>Streptococcaceae</taxon>
        <taxon>Streptococcus</taxon>
    </lineage>
</organism>
<name>Q8DTI8_STRMU</name>
<reference evidence="1 2" key="1">
    <citation type="journal article" date="2002" name="Proc. Natl. Acad. Sci. U.S.A.">
        <title>Genome sequence of Streptococcus mutans UA159, a cariogenic dental pathogen.</title>
        <authorList>
            <person name="Ajdic D."/>
            <person name="McShan W.M."/>
            <person name="McLaughlin R.E."/>
            <person name="Savic G."/>
            <person name="Chang J."/>
            <person name="Carson M.B."/>
            <person name="Primeaux C."/>
            <person name="Tian R."/>
            <person name="Kenton S."/>
            <person name="Jia H."/>
            <person name="Lin S."/>
            <person name="Qian Y."/>
            <person name="Li S."/>
            <person name="Zhu H."/>
            <person name="Najar F."/>
            <person name="Lai H."/>
            <person name="White J."/>
            <person name="Roe B.A."/>
            <person name="Ferretti J.J."/>
        </authorList>
    </citation>
    <scope>NUCLEOTIDE SEQUENCE [LARGE SCALE GENOMIC DNA]</scope>
    <source>
        <strain evidence="2">ATCC 700610 / UA159</strain>
    </source>
</reference>